<reference evidence="6 7" key="1">
    <citation type="submission" date="2018-07" db="EMBL/GenBank/DDBJ databases">
        <title>Modular assembly of carbohydrate-degrading microbial communities in the ocean.</title>
        <authorList>
            <person name="Enke T.N."/>
            <person name="Datta M.S."/>
            <person name="Schwartzman J.A."/>
            <person name="Cermak N."/>
            <person name="Schmitz D.A."/>
            <person name="Barrere J."/>
            <person name="Cordero O.X."/>
        </authorList>
    </citation>
    <scope>NUCLEOTIDE SEQUENCE [LARGE SCALE GENOMIC DNA]</scope>
    <source>
        <strain evidence="6 7">C3M10</strain>
    </source>
</reference>
<dbReference type="PRINTS" id="PR00039">
    <property type="entry name" value="HTHLYSR"/>
</dbReference>
<evidence type="ECO:0000256" key="3">
    <source>
        <dbReference type="ARBA" id="ARBA00023125"/>
    </source>
</evidence>
<evidence type="ECO:0000313" key="6">
    <source>
        <dbReference type="EMBL" id="RBW51028.1"/>
    </source>
</evidence>
<keyword evidence="4" id="KW-0804">Transcription</keyword>
<dbReference type="PANTHER" id="PTHR30537">
    <property type="entry name" value="HTH-TYPE TRANSCRIPTIONAL REGULATOR"/>
    <property type="match status" value="1"/>
</dbReference>
<dbReference type="InterPro" id="IPR036390">
    <property type="entry name" value="WH_DNA-bd_sf"/>
</dbReference>
<dbReference type="RefSeq" id="WP_113825532.1">
    <property type="nucleotide sequence ID" value="NZ_QOCE01000047.1"/>
</dbReference>
<dbReference type="Gene3D" id="3.40.190.10">
    <property type="entry name" value="Periplasmic binding protein-like II"/>
    <property type="match status" value="2"/>
</dbReference>
<protein>
    <submittedName>
        <fullName evidence="6">LysR family transcriptional regulator</fullName>
    </submittedName>
</protein>
<dbReference type="OrthoDB" id="7328368at2"/>
<dbReference type="InterPro" id="IPR058163">
    <property type="entry name" value="LysR-type_TF_proteobact-type"/>
</dbReference>
<comment type="caution">
    <text evidence="6">The sequence shown here is derived from an EMBL/GenBank/DDBJ whole genome shotgun (WGS) entry which is preliminary data.</text>
</comment>
<dbReference type="SUPFAM" id="SSF53850">
    <property type="entry name" value="Periplasmic binding protein-like II"/>
    <property type="match status" value="1"/>
</dbReference>
<evidence type="ECO:0000256" key="2">
    <source>
        <dbReference type="ARBA" id="ARBA00023015"/>
    </source>
</evidence>
<evidence type="ECO:0000313" key="7">
    <source>
        <dbReference type="Proteomes" id="UP000252706"/>
    </source>
</evidence>
<sequence>MNWSRIPSLAALRAFEATARGQSFSKAARELNVTHAAIAQHVRSLEAEFGEALVVRQGRGLILSPEGQRLADALSAGFETIADGVEDLRRLTEDRPLHISVTPSFASHWLMPQIGEFWARHPEVTLNINPSTDLVDMRRGGFDLAIRYGDGDWPGLEMELLTDGDFWVVAHPDLLEGRTTTCLSDVQDLPWVMESFMLERSALIAQEGVSMDALNLTLLNTGDLVMSATLAGLGVTVQPRSLVEREIQNGSLVRICALKQETLGYYIVTVPGRSPKGLGVFSKWLLSKADT</sequence>
<organism evidence="6 7">
    <name type="scientific">Phaeobacter gallaeciensis</name>
    <dbReference type="NCBI Taxonomy" id="60890"/>
    <lineage>
        <taxon>Bacteria</taxon>
        <taxon>Pseudomonadati</taxon>
        <taxon>Pseudomonadota</taxon>
        <taxon>Alphaproteobacteria</taxon>
        <taxon>Rhodobacterales</taxon>
        <taxon>Roseobacteraceae</taxon>
        <taxon>Phaeobacter</taxon>
    </lineage>
</organism>
<dbReference type="GO" id="GO:0043565">
    <property type="term" value="F:sequence-specific DNA binding"/>
    <property type="evidence" value="ECO:0007669"/>
    <property type="project" value="TreeGrafter"/>
</dbReference>
<proteinExistence type="inferred from homology"/>
<dbReference type="Pfam" id="PF00126">
    <property type="entry name" value="HTH_1"/>
    <property type="match status" value="1"/>
</dbReference>
<dbReference type="EMBL" id="QOCE01000047">
    <property type="protein sequence ID" value="RBW51028.1"/>
    <property type="molecule type" value="Genomic_DNA"/>
</dbReference>
<dbReference type="GO" id="GO:0003700">
    <property type="term" value="F:DNA-binding transcription factor activity"/>
    <property type="evidence" value="ECO:0007669"/>
    <property type="project" value="InterPro"/>
</dbReference>
<evidence type="ECO:0000259" key="5">
    <source>
        <dbReference type="PROSITE" id="PS50931"/>
    </source>
</evidence>
<dbReference type="GO" id="GO:0006351">
    <property type="term" value="P:DNA-templated transcription"/>
    <property type="evidence" value="ECO:0007669"/>
    <property type="project" value="TreeGrafter"/>
</dbReference>
<dbReference type="AlphaFoldDB" id="A0A366WLJ9"/>
<feature type="domain" description="HTH lysR-type" evidence="5">
    <location>
        <begin position="7"/>
        <end position="64"/>
    </location>
</feature>
<accession>A0A366WLJ9</accession>
<evidence type="ECO:0000256" key="1">
    <source>
        <dbReference type="ARBA" id="ARBA00009437"/>
    </source>
</evidence>
<gene>
    <name evidence="6" type="ORF">DS909_21010</name>
</gene>
<dbReference type="InterPro" id="IPR000847">
    <property type="entry name" value="LysR_HTH_N"/>
</dbReference>
<dbReference type="Proteomes" id="UP000252706">
    <property type="component" value="Unassembled WGS sequence"/>
</dbReference>
<dbReference type="InterPro" id="IPR036388">
    <property type="entry name" value="WH-like_DNA-bd_sf"/>
</dbReference>
<evidence type="ECO:0000256" key="4">
    <source>
        <dbReference type="ARBA" id="ARBA00023163"/>
    </source>
</evidence>
<dbReference type="PANTHER" id="PTHR30537:SF74">
    <property type="entry name" value="HTH-TYPE TRANSCRIPTIONAL REGULATOR TRPI"/>
    <property type="match status" value="1"/>
</dbReference>
<comment type="similarity">
    <text evidence="1">Belongs to the LysR transcriptional regulatory family.</text>
</comment>
<dbReference type="Gene3D" id="1.10.10.10">
    <property type="entry name" value="Winged helix-like DNA-binding domain superfamily/Winged helix DNA-binding domain"/>
    <property type="match status" value="1"/>
</dbReference>
<keyword evidence="2" id="KW-0805">Transcription regulation</keyword>
<dbReference type="InterPro" id="IPR005119">
    <property type="entry name" value="LysR_subst-bd"/>
</dbReference>
<dbReference type="Pfam" id="PF03466">
    <property type="entry name" value="LysR_substrate"/>
    <property type="match status" value="1"/>
</dbReference>
<name>A0A366WLJ9_9RHOB</name>
<keyword evidence="3" id="KW-0238">DNA-binding</keyword>
<dbReference type="PROSITE" id="PS50931">
    <property type="entry name" value="HTH_LYSR"/>
    <property type="match status" value="1"/>
</dbReference>
<dbReference type="SUPFAM" id="SSF46785">
    <property type="entry name" value="Winged helix' DNA-binding domain"/>
    <property type="match status" value="1"/>
</dbReference>